<dbReference type="AlphaFoldDB" id="A0AAE0E197"/>
<sequence length="530" mass="60478">MGGRSILWNFESALDRDRFVRNRFFWDDSFVSMKNWSDSLQNFSSPVWINVSGVPLRLWNVNFFHKIGNLLGELLFIEKDTLLRKRLDRARLLIALPGNRRCPQCIRVAKGRSSWPISIEKDAFPMEFALLSEVLDLKHDFLTKGRESSPMSYGRYNDRDNRRSSSSKSNSGEKGSQDARRQPGAFDKMDKRHIGRGDYHERRKSISEEDMGNCFRTLAILKPRNLDLTVEKTKEKGKHTFVRKVKKRPTLLSSLNGKLDLEIRRDTTIAESSVDSSDSEFEEGQLKGLGRFRGECSRFKVKSTKTTDHGPQSDMEYHASPREETNPETLEISTLDCENRTRIDPLEGPRHMLVRHRTHNVVSISDKEGRLLSLPFNLPLNGPIQLHLNGAEGYQISGKDLIVLPLEIWRWICKGLWSFRLLLTKEEIAKVIEKGVALGLVFKSNDTKTAEGEKHACREQDGLSVELDNNGCHNEVTTGAVWDLGDEVAKVIEVGMSLGFDFNGKEVEIGAQIERREREDDRCMDAANNN</sequence>
<evidence type="ECO:0000313" key="3">
    <source>
        <dbReference type="Proteomes" id="UP001281410"/>
    </source>
</evidence>
<feature type="region of interest" description="Disordered" evidence="1">
    <location>
        <begin position="300"/>
        <end position="329"/>
    </location>
</feature>
<name>A0AAE0E197_9ROSI</name>
<feature type="compositionally biased region" description="Low complexity" evidence="1">
    <location>
        <begin position="164"/>
        <end position="174"/>
    </location>
</feature>
<comment type="caution">
    <text evidence="2">The sequence shown here is derived from an EMBL/GenBank/DDBJ whole genome shotgun (WGS) entry which is preliminary data.</text>
</comment>
<evidence type="ECO:0008006" key="4">
    <source>
        <dbReference type="Google" id="ProtNLM"/>
    </source>
</evidence>
<evidence type="ECO:0000256" key="1">
    <source>
        <dbReference type="SAM" id="MobiDB-lite"/>
    </source>
</evidence>
<keyword evidence="3" id="KW-1185">Reference proteome</keyword>
<dbReference type="EMBL" id="JANJYJ010000007">
    <property type="protein sequence ID" value="KAK3200244.1"/>
    <property type="molecule type" value="Genomic_DNA"/>
</dbReference>
<feature type="compositionally biased region" description="Basic and acidic residues" evidence="1">
    <location>
        <begin position="175"/>
        <end position="205"/>
    </location>
</feature>
<feature type="compositionally biased region" description="Basic and acidic residues" evidence="1">
    <location>
        <begin position="315"/>
        <end position="325"/>
    </location>
</feature>
<proteinExistence type="predicted"/>
<reference evidence="2" key="1">
    <citation type="journal article" date="2023" name="Plant J.">
        <title>Genome sequences and population genomics provide insights into the demographic history, inbreeding, and mutation load of two 'living fossil' tree species of Dipteronia.</title>
        <authorList>
            <person name="Feng Y."/>
            <person name="Comes H.P."/>
            <person name="Chen J."/>
            <person name="Zhu S."/>
            <person name="Lu R."/>
            <person name="Zhang X."/>
            <person name="Li P."/>
            <person name="Qiu J."/>
            <person name="Olsen K.M."/>
            <person name="Qiu Y."/>
        </authorList>
    </citation>
    <scope>NUCLEOTIDE SEQUENCE</scope>
    <source>
        <strain evidence="2">NBL</strain>
    </source>
</reference>
<dbReference type="Proteomes" id="UP001281410">
    <property type="component" value="Unassembled WGS sequence"/>
</dbReference>
<protein>
    <recommendedName>
        <fullName evidence="4">DUF4283 domain-containing protein</fullName>
    </recommendedName>
</protein>
<accession>A0AAE0E197</accession>
<feature type="region of interest" description="Disordered" evidence="1">
    <location>
        <begin position="145"/>
        <end position="205"/>
    </location>
</feature>
<dbReference type="PANTHER" id="PTHR34427:SF5">
    <property type="entry name" value="DUF4283 DOMAIN-CONTAINING PROTEIN"/>
    <property type="match status" value="1"/>
</dbReference>
<organism evidence="2 3">
    <name type="scientific">Dipteronia sinensis</name>
    <dbReference type="NCBI Taxonomy" id="43782"/>
    <lineage>
        <taxon>Eukaryota</taxon>
        <taxon>Viridiplantae</taxon>
        <taxon>Streptophyta</taxon>
        <taxon>Embryophyta</taxon>
        <taxon>Tracheophyta</taxon>
        <taxon>Spermatophyta</taxon>
        <taxon>Magnoliopsida</taxon>
        <taxon>eudicotyledons</taxon>
        <taxon>Gunneridae</taxon>
        <taxon>Pentapetalae</taxon>
        <taxon>rosids</taxon>
        <taxon>malvids</taxon>
        <taxon>Sapindales</taxon>
        <taxon>Sapindaceae</taxon>
        <taxon>Hippocastanoideae</taxon>
        <taxon>Acereae</taxon>
        <taxon>Dipteronia</taxon>
    </lineage>
</organism>
<dbReference type="PANTHER" id="PTHR34427">
    <property type="entry name" value="DUF4283 DOMAIN PROTEIN"/>
    <property type="match status" value="1"/>
</dbReference>
<gene>
    <name evidence="2" type="ORF">Dsin_023659</name>
</gene>
<evidence type="ECO:0000313" key="2">
    <source>
        <dbReference type="EMBL" id="KAK3200244.1"/>
    </source>
</evidence>